<name>A0A822YB71_NELNU</name>
<dbReference type="EMBL" id="DUZY01000002">
    <property type="protein sequence ID" value="DAD28549.1"/>
    <property type="molecule type" value="Genomic_DNA"/>
</dbReference>
<organism evidence="1 2">
    <name type="scientific">Nelumbo nucifera</name>
    <name type="common">Sacred lotus</name>
    <dbReference type="NCBI Taxonomy" id="4432"/>
    <lineage>
        <taxon>Eukaryota</taxon>
        <taxon>Viridiplantae</taxon>
        <taxon>Streptophyta</taxon>
        <taxon>Embryophyta</taxon>
        <taxon>Tracheophyta</taxon>
        <taxon>Spermatophyta</taxon>
        <taxon>Magnoliopsida</taxon>
        <taxon>Proteales</taxon>
        <taxon>Nelumbonaceae</taxon>
        <taxon>Nelumbo</taxon>
    </lineage>
</organism>
<comment type="caution">
    <text evidence="1">The sequence shown here is derived from an EMBL/GenBank/DDBJ whole genome shotgun (WGS) entry which is preliminary data.</text>
</comment>
<gene>
    <name evidence="1" type="ORF">HUJ06_030017</name>
</gene>
<sequence>MMLIANFWPNVQCWVKVHMYKCSPVELRMILNRVGRLNGADRAAAVVGIECFLCHLGHVVRSTGEVEFCNK</sequence>
<reference evidence="1 2" key="1">
    <citation type="journal article" date="2020" name="Mol. Biol. Evol.">
        <title>Distinct Expression and Methylation Patterns for Genes with Different Fates following a Single Whole-Genome Duplication in Flowering Plants.</title>
        <authorList>
            <person name="Shi T."/>
            <person name="Rahmani R.S."/>
            <person name="Gugger P.F."/>
            <person name="Wang M."/>
            <person name="Li H."/>
            <person name="Zhang Y."/>
            <person name="Li Z."/>
            <person name="Wang Q."/>
            <person name="Van de Peer Y."/>
            <person name="Marchal K."/>
            <person name="Chen J."/>
        </authorList>
    </citation>
    <scope>NUCLEOTIDE SEQUENCE [LARGE SCALE GENOMIC DNA]</scope>
    <source>
        <tissue evidence="1">Leaf</tissue>
    </source>
</reference>
<proteinExistence type="predicted"/>
<accession>A0A822YB71</accession>
<keyword evidence="2" id="KW-1185">Reference proteome</keyword>
<protein>
    <submittedName>
        <fullName evidence="1">Uncharacterized protein</fullName>
    </submittedName>
</protein>
<evidence type="ECO:0000313" key="1">
    <source>
        <dbReference type="EMBL" id="DAD28549.1"/>
    </source>
</evidence>
<evidence type="ECO:0000313" key="2">
    <source>
        <dbReference type="Proteomes" id="UP000607653"/>
    </source>
</evidence>
<dbReference type="AlphaFoldDB" id="A0A822YB71"/>
<dbReference type="Proteomes" id="UP000607653">
    <property type="component" value="Unassembled WGS sequence"/>
</dbReference>